<dbReference type="InParanoid" id="J0WNS9"/>
<dbReference type="AlphaFoldDB" id="J0WNS9"/>
<accession>J0WNS9</accession>
<dbReference type="Proteomes" id="UP000006514">
    <property type="component" value="Unassembled WGS sequence"/>
</dbReference>
<dbReference type="EMBL" id="JH688019">
    <property type="protein sequence ID" value="EJD34032.1"/>
    <property type="molecule type" value="Genomic_DNA"/>
</dbReference>
<evidence type="ECO:0000313" key="2">
    <source>
        <dbReference type="Proteomes" id="UP000006514"/>
    </source>
</evidence>
<evidence type="ECO:0000313" key="1">
    <source>
        <dbReference type="EMBL" id="EJD34032.1"/>
    </source>
</evidence>
<organism evidence="1 2">
    <name type="scientific">Auricularia subglabra (strain TFB-10046 / SS5)</name>
    <name type="common">White-rot fungus</name>
    <name type="synonym">Auricularia delicata (strain TFB10046)</name>
    <dbReference type="NCBI Taxonomy" id="717982"/>
    <lineage>
        <taxon>Eukaryota</taxon>
        <taxon>Fungi</taxon>
        <taxon>Dikarya</taxon>
        <taxon>Basidiomycota</taxon>
        <taxon>Agaricomycotina</taxon>
        <taxon>Agaricomycetes</taxon>
        <taxon>Auriculariales</taxon>
        <taxon>Auriculariaceae</taxon>
        <taxon>Auricularia</taxon>
    </lineage>
</organism>
<name>J0WNS9_AURST</name>
<protein>
    <submittedName>
        <fullName evidence="1">Uncharacterized protein</fullName>
    </submittedName>
</protein>
<gene>
    <name evidence="1" type="ORF">AURDEDRAFT_176910</name>
</gene>
<keyword evidence="2" id="KW-1185">Reference proteome</keyword>
<sequence>MNTEFAVGIYSAPDVDEKTAELLYRLARGPWPIKYVTVEFTDINNRKSQHENVLLVLGHVKTENLPPEIRKHQNFVTKLEVLGLQQHGPNTRWWWLDEEDSVGVFVGHMPLVEVRAVEQQFRFGRPGCRCENIHLK</sequence>
<reference evidence="2" key="1">
    <citation type="journal article" date="2012" name="Science">
        <title>The Paleozoic origin of enzymatic lignin decomposition reconstructed from 31 fungal genomes.</title>
        <authorList>
            <person name="Floudas D."/>
            <person name="Binder M."/>
            <person name="Riley R."/>
            <person name="Barry K."/>
            <person name="Blanchette R.A."/>
            <person name="Henrissat B."/>
            <person name="Martinez A.T."/>
            <person name="Otillar R."/>
            <person name="Spatafora J.W."/>
            <person name="Yadav J.S."/>
            <person name="Aerts A."/>
            <person name="Benoit I."/>
            <person name="Boyd A."/>
            <person name="Carlson A."/>
            <person name="Copeland A."/>
            <person name="Coutinho P.M."/>
            <person name="de Vries R.P."/>
            <person name="Ferreira P."/>
            <person name="Findley K."/>
            <person name="Foster B."/>
            <person name="Gaskell J."/>
            <person name="Glotzer D."/>
            <person name="Gorecki P."/>
            <person name="Heitman J."/>
            <person name="Hesse C."/>
            <person name="Hori C."/>
            <person name="Igarashi K."/>
            <person name="Jurgens J.A."/>
            <person name="Kallen N."/>
            <person name="Kersten P."/>
            <person name="Kohler A."/>
            <person name="Kuees U."/>
            <person name="Kumar T.K.A."/>
            <person name="Kuo A."/>
            <person name="LaButti K."/>
            <person name="Larrondo L.F."/>
            <person name="Lindquist E."/>
            <person name="Ling A."/>
            <person name="Lombard V."/>
            <person name="Lucas S."/>
            <person name="Lundell T."/>
            <person name="Martin R."/>
            <person name="McLaughlin D.J."/>
            <person name="Morgenstern I."/>
            <person name="Morin E."/>
            <person name="Murat C."/>
            <person name="Nagy L.G."/>
            <person name="Nolan M."/>
            <person name="Ohm R.A."/>
            <person name="Patyshakuliyeva A."/>
            <person name="Rokas A."/>
            <person name="Ruiz-Duenas F.J."/>
            <person name="Sabat G."/>
            <person name="Salamov A."/>
            <person name="Samejima M."/>
            <person name="Schmutz J."/>
            <person name="Slot J.C."/>
            <person name="St John F."/>
            <person name="Stenlid J."/>
            <person name="Sun H."/>
            <person name="Sun S."/>
            <person name="Syed K."/>
            <person name="Tsang A."/>
            <person name="Wiebenga A."/>
            <person name="Young D."/>
            <person name="Pisabarro A."/>
            <person name="Eastwood D.C."/>
            <person name="Martin F."/>
            <person name="Cullen D."/>
            <person name="Grigoriev I.V."/>
            <person name="Hibbett D.S."/>
        </authorList>
    </citation>
    <scope>NUCLEOTIDE SEQUENCE [LARGE SCALE GENOMIC DNA]</scope>
    <source>
        <strain evidence="2">TFB10046</strain>
    </source>
</reference>
<dbReference type="KEGG" id="adl:AURDEDRAFT_176910"/>
<proteinExistence type="predicted"/>